<proteinExistence type="inferred from homology"/>
<dbReference type="InterPro" id="IPR013325">
    <property type="entry name" value="RNA_pol_sigma_r2"/>
</dbReference>
<accession>A0A494XIM4</accession>
<organism evidence="8 9">
    <name type="scientific">Cohnella endophytica</name>
    <dbReference type="NCBI Taxonomy" id="2419778"/>
    <lineage>
        <taxon>Bacteria</taxon>
        <taxon>Bacillati</taxon>
        <taxon>Bacillota</taxon>
        <taxon>Bacilli</taxon>
        <taxon>Bacillales</taxon>
        <taxon>Paenibacillaceae</taxon>
        <taxon>Cohnella</taxon>
    </lineage>
</organism>
<evidence type="ECO:0000256" key="3">
    <source>
        <dbReference type="ARBA" id="ARBA00023082"/>
    </source>
</evidence>
<evidence type="ECO:0000256" key="2">
    <source>
        <dbReference type="ARBA" id="ARBA00023015"/>
    </source>
</evidence>
<keyword evidence="4" id="KW-0238">DNA-binding</keyword>
<dbReference type="GO" id="GO:0003677">
    <property type="term" value="F:DNA binding"/>
    <property type="evidence" value="ECO:0007669"/>
    <property type="project" value="UniProtKB-KW"/>
</dbReference>
<comment type="caution">
    <text evidence="8">The sequence shown here is derived from an EMBL/GenBank/DDBJ whole genome shotgun (WGS) entry which is preliminary data.</text>
</comment>
<dbReference type="EMBL" id="RBZM01000010">
    <property type="protein sequence ID" value="RKP47944.1"/>
    <property type="molecule type" value="Genomic_DNA"/>
</dbReference>
<dbReference type="InterPro" id="IPR036388">
    <property type="entry name" value="WH-like_DNA-bd_sf"/>
</dbReference>
<feature type="domain" description="RNA polymerase sigma factor 70 region 4 type 2" evidence="7">
    <location>
        <begin position="128"/>
        <end position="177"/>
    </location>
</feature>
<dbReference type="PANTHER" id="PTHR43133">
    <property type="entry name" value="RNA POLYMERASE ECF-TYPE SIGMA FACTO"/>
    <property type="match status" value="1"/>
</dbReference>
<dbReference type="InterPro" id="IPR039425">
    <property type="entry name" value="RNA_pol_sigma-70-like"/>
</dbReference>
<reference evidence="8 9" key="1">
    <citation type="submission" date="2018-10" db="EMBL/GenBank/DDBJ databases">
        <title>Cohnella sp. M2MS4P-1, whole genome shotgun sequence.</title>
        <authorList>
            <person name="Tuo L."/>
        </authorList>
    </citation>
    <scope>NUCLEOTIDE SEQUENCE [LARGE SCALE GENOMIC DNA]</scope>
    <source>
        <strain evidence="8 9">M2MS4P-1</strain>
    </source>
</reference>
<dbReference type="Pfam" id="PF08281">
    <property type="entry name" value="Sigma70_r4_2"/>
    <property type="match status" value="1"/>
</dbReference>
<keyword evidence="2" id="KW-0805">Transcription regulation</keyword>
<evidence type="ECO:0000256" key="4">
    <source>
        <dbReference type="ARBA" id="ARBA00023125"/>
    </source>
</evidence>
<evidence type="ECO:0000256" key="5">
    <source>
        <dbReference type="ARBA" id="ARBA00023163"/>
    </source>
</evidence>
<dbReference type="SUPFAM" id="SSF88946">
    <property type="entry name" value="Sigma2 domain of RNA polymerase sigma factors"/>
    <property type="match status" value="1"/>
</dbReference>
<protein>
    <submittedName>
        <fullName evidence="8">RNA polymerase sigma factor</fullName>
    </submittedName>
</protein>
<dbReference type="Proteomes" id="UP000282076">
    <property type="component" value="Unassembled WGS sequence"/>
</dbReference>
<evidence type="ECO:0000313" key="8">
    <source>
        <dbReference type="EMBL" id="RKP47944.1"/>
    </source>
</evidence>
<dbReference type="SUPFAM" id="SSF88659">
    <property type="entry name" value="Sigma3 and sigma4 domains of RNA polymerase sigma factors"/>
    <property type="match status" value="1"/>
</dbReference>
<dbReference type="InterPro" id="IPR013324">
    <property type="entry name" value="RNA_pol_sigma_r3/r4-like"/>
</dbReference>
<dbReference type="InterPro" id="IPR013249">
    <property type="entry name" value="RNA_pol_sigma70_r4_t2"/>
</dbReference>
<evidence type="ECO:0000313" key="9">
    <source>
        <dbReference type="Proteomes" id="UP000282076"/>
    </source>
</evidence>
<dbReference type="NCBIfam" id="TIGR02937">
    <property type="entry name" value="sigma70-ECF"/>
    <property type="match status" value="1"/>
</dbReference>
<feature type="domain" description="RNA polymerase sigma-70 region 2" evidence="6">
    <location>
        <begin position="32"/>
        <end position="97"/>
    </location>
</feature>
<dbReference type="GO" id="GO:0016987">
    <property type="term" value="F:sigma factor activity"/>
    <property type="evidence" value="ECO:0007669"/>
    <property type="project" value="UniProtKB-KW"/>
</dbReference>
<name>A0A494XIM4_9BACL</name>
<dbReference type="GO" id="GO:0006352">
    <property type="term" value="P:DNA-templated transcription initiation"/>
    <property type="evidence" value="ECO:0007669"/>
    <property type="project" value="InterPro"/>
</dbReference>
<sequence length="201" mass="23780">MTSSQDSMSAKELEILIATIQEGDVRQYSVIVKAFQQPIYRYCCRLLANKQDAEDAVQDILVKAYQTLHLYKRAEHFSAWLYRMAYHHCLNLLRKRRLHNRVMRIIRLETLSASPAQEIDNGWYTPSLARALTMLSPEERSLLILRVFEEQSYTEMSEIFKIRPNALIKRMKRIKRKVQKAMNSEEEIDWSEQQLNVNTKI</sequence>
<dbReference type="AlphaFoldDB" id="A0A494XIM4"/>
<dbReference type="Gene3D" id="1.10.10.10">
    <property type="entry name" value="Winged helix-like DNA-binding domain superfamily/Winged helix DNA-binding domain"/>
    <property type="match status" value="1"/>
</dbReference>
<evidence type="ECO:0000256" key="1">
    <source>
        <dbReference type="ARBA" id="ARBA00010641"/>
    </source>
</evidence>
<keyword evidence="3" id="KW-0731">Sigma factor</keyword>
<dbReference type="Gene3D" id="1.10.1740.10">
    <property type="match status" value="1"/>
</dbReference>
<evidence type="ECO:0000259" key="6">
    <source>
        <dbReference type="Pfam" id="PF04542"/>
    </source>
</evidence>
<keyword evidence="5" id="KW-0804">Transcription</keyword>
<dbReference type="PANTHER" id="PTHR43133:SF8">
    <property type="entry name" value="RNA POLYMERASE SIGMA FACTOR HI_1459-RELATED"/>
    <property type="match status" value="1"/>
</dbReference>
<gene>
    <name evidence="8" type="ORF">D7Z26_22310</name>
</gene>
<comment type="similarity">
    <text evidence="1">Belongs to the sigma-70 factor family. ECF subfamily.</text>
</comment>
<keyword evidence="9" id="KW-1185">Reference proteome</keyword>
<evidence type="ECO:0000259" key="7">
    <source>
        <dbReference type="Pfam" id="PF08281"/>
    </source>
</evidence>
<dbReference type="InterPro" id="IPR014284">
    <property type="entry name" value="RNA_pol_sigma-70_dom"/>
</dbReference>
<dbReference type="InterPro" id="IPR007627">
    <property type="entry name" value="RNA_pol_sigma70_r2"/>
</dbReference>
<dbReference type="OrthoDB" id="2732687at2"/>
<dbReference type="Pfam" id="PF04542">
    <property type="entry name" value="Sigma70_r2"/>
    <property type="match status" value="1"/>
</dbReference>